<evidence type="ECO:0008006" key="3">
    <source>
        <dbReference type="Google" id="ProtNLM"/>
    </source>
</evidence>
<gene>
    <name evidence="1" type="ORF">OCK74_21935</name>
</gene>
<name>A0A9X3BIQ8_9BACT</name>
<comment type="caution">
    <text evidence="1">The sequence shown here is derived from an EMBL/GenBank/DDBJ whole genome shotgun (WGS) entry which is preliminary data.</text>
</comment>
<dbReference type="AlphaFoldDB" id="A0A9X3BIQ8"/>
<evidence type="ECO:0000313" key="1">
    <source>
        <dbReference type="EMBL" id="MCU7551797.1"/>
    </source>
</evidence>
<keyword evidence="2" id="KW-1185">Reference proteome</keyword>
<organism evidence="1 2">
    <name type="scientific">Paraflavisolibacter caeni</name>
    <dbReference type="NCBI Taxonomy" id="2982496"/>
    <lineage>
        <taxon>Bacteria</taxon>
        <taxon>Pseudomonadati</taxon>
        <taxon>Bacteroidota</taxon>
        <taxon>Chitinophagia</taxon>
        <taxon>Chitinophagales</taxon>
        <taxon>Chitinophagaceae</taxon>
        <taxon>Paraflavisolibacter</taxon>
    </lineage>
</organism>
<accession>A0A9X3BIQ8</accession>
<protein>
    <recommendedName>
        <fullName evidence="3">Helix-turn-helix domain-containing protein</fullName>
    </recommendedName>
</protein>
<reference evidence="1" key="2">
    <citation type="submission" date="2023-04" db="EMBL/GenBank/DDBJ databases">
        <title>Paracnuella aquatica gen. nov., sp. nov., a member of the family Chitinophagaceae isolated from a hot spring.</title>
        <authorList>
            <person name="Wang C."/>
        </authorList>
    </citation>
    <scope>NUCLEOTIDE SEQUENCE</scope>
    <source>
        <strain evidence="1">LB-8</strain>
    </source>
</reference>
<reference evidence="1" key="1">
    <citation type="submission" date="2022-09" db="EMBL/GenBank/DDBJ databases">
        <authorList>
            <person name="Yuan C."/>
            <person name="Ke Z."/>
        </authorList>
    </citation>
    <scope>NUCLEOTIDE SEQUENCE</scope>
    <source>
        <strain evidence="1">LB-8</strain>
    </source>
</reference>
<dbReference type="EMBL" id="JAOTIF010000023">
    <property type="protein sequence ID" value="MCU7551797.1"/>
    <property type="molecule type" value="Genomic_DNA"/>
</dbReference>
<proteinExistence type="predicted"/>
<sequence>MFKTHTLNVPIELVHLVHDNKLHEALGIYLLLKASCDGHLFLSVEQRSCIMAALGLKDVRTFKKHLDKLIQLNWVGYNKNSRTYYIRSFKTLRVQSGFHKYLSAVFHVSKDAANITEFIQGVLLCFEIKRRMRGRNSKVAKIAGSSALKKGRALHELKANGDISVYIGLSLEKLGELWGVSKSQADRIKKRVSKLKYIKTKAKYNIIHTSSKPDFSLFKNLPSNRIYDVKRRKRNGWVYYEFRERSYDEIISLMEFVNQKSIVRRLNIANEECL</sequence>
<dbReference type="RefSeq" id="WP_279299234.1">
    <property type="nucleotide sequence ID" value="NZ_JAOTIF010000023.1"/>
</dbReference>
<dbReference type="Proteomes" id="UP001155483">
    <property type="component" value="Unassembled WGS sequence"/>
</dbReference>
<evidence type="ECO:0000313" key="2">
    <source>
        <dbReference type="Proteomes" id="UP001155483"/>
    </source>
</evidence>